<comment type="caution">
    <text evidence="1">The sequence shown here is derived from an EMBL/GenBank/DDBJ whole genome shotgun (WGS) entry which is preliminary data.</text>
</comment>
<dbReference type="EMBL" id="MU866146">
    <property type="protein sequence ID" value="KAK4178170.1"/>
    <property type="molecule type" value="Genomic_DNA"/>
</dbReference>
<sequence length="343" mass="38437">MPYSLHDPQYSTSFYEITRPAFYMVSPLDFGIEIELLVSLHAYNTRPVFAKTLAADGWNSAIEGQLRPGLSTGTWVMILVNEIYVGELPGYCTTISHGFWPVFHLPSLPMTKTRRVTAPGGLISGRLELVSRVLFTMENWQEELRQIFAILSNNCRIRATNDCSMHIHVSPGPGIPTFDDSQIRAICKATSYFDHAITRGDAGRPEGNHVGKVKLPTRTPGQARYGLGKTRPIRQSEDQTILQPGPYPVFWPAWKLSDKVIWRAVHACMSYTDGDRARYLSWNFEIIIKQCGTLEFRRPPIADSAEKAGRWILADWKAVESKKHGGGVADLQAHVARGLQSLP</sequence>
<organism evidence="1 2">
    <name type="scientific">Triangularia setosa</name>
    <dbReference type="NCBI Taxonomy" id="2587417"/>
    <lineage>
        <taxon>Eukaryota</taxon>
        <taxon>Fungi</taxon>
        <taxon>Dikarya</taxon>
        <taxon>Ascomycota</taxon>
        <taxon>Pezizomycotina</taxon>
        <taxon>Sordariomycetes</taxon>
        <taxon>Sordariomycetidae</taxon>
        <taxon>Sordariales</taxon>
        <taxon>Podosporaceae</taxon>
        <taxon>Triangularia</taxon>
    </lineage>
</organism>
<reference evidence="1" key="2">
    <citation type="submission" date="2023-05" db="EMBL/GenBank/DDBJ databases">
        <authorList>
            <consortium name="Lawrence Berkeley National Laboratory"/>
            <person name="Steindorff A."/>
            <person name="Hensen N."/>
            <person name="Bonometti L."/>
            <person name="Westerberg I."/>
            <person name="Brannstrom I.O."/>
            <person name="Guillou S."/>
            <person name="Cros-Aarteil S."/>
            <person name="Calhoun S."/>
            <person name="Haridas S."/>
            <person name="Kuo A."/>
            <person name="Mondo S."/>
            <person name="Pangilinan J."/>
            <person name="Riley R."/>
            <person name="Labutti K."/>
            <person name="Andreopoulos B."/>
            <person name="Lipzen A."/>
            <person name="Chen C."/>
            <person name="Yanf M."/>
            <person name="Daum C."/>
            <person name="Ng V."/>
            <person name="Clum A."/>
            <person name="Ohm R."/>
            <person name="Martin F."/>
            <person name="Silar P."/>
            <person name="Natvig D."/>
            <person name="Lalanne C."/>
            <person name="Gautier V."/>
            <person name="Ament-Velasquez S.L."/>
            <person name="Kruys A."/>
            <person name="Hutchinson M.I."/>
            <person name="Powell A.J."/>
            <person name="Barry K."/>
            <person name="Miller A.N."/>
            <person name="Grigoriev I.V."/>
            <person name="Debuchy R."/>
            <person name="Gladieux P."/>
            <person name="Thoren M.H."/>
            <person name="Johannesson H."/>
        </authorList>
    </citation>
    <scope>NUCLEOTIDE SEQUENCE</scope>
    <source>
        <strain evidence="1">CBS 892.96</strain>
    </source>
</reference>
<evidence type="ECO:0000313" key="1">
    <source>
        <dbReference type="EMBL" id="KAK4178170.1"/>
    </source>
</evidence>
<keyword evidence="2" id="KW-1185">Reference proteome</keyword>
<gene>
    <name evidence="1" type="ORF">QBC36DRAFT_309489</name>
</gene>
<reference evidence="1" key="1">
    <citation type="journal article" date="2023" name="Mol. Phylogenet. Evol.">
        <title>Genome-scale phylogeny and comparative genomics of the fungal order Sordariales.</title>
        <authorList>
            <person name="Hensen N."/>
            <person name="Bonometti L."/>
            <person name="Westerberg I."/>
            <person name="Brannstrom I.O."/>
            <person name="Guillou S."/>
            <person name="Cros-Aarteil S."/>
            <person name="Calhoun S."/>
            <person name="Haridas S."/>
            <person name="Kuo A."/>
            <person name="Mondo S."/>
            <person name="Pangilinan J."/>
            <person name="Riley R."/>
            <person name="LaButti K."/>
            <person name="Andreopoulos B."/>
            <person name="Lipzen A."/>
            <person name="Chen C."/>
            <person name="Yan M."/>
            <person name="Daum C."/>
            <person name="Ng V."/>
            <person name="Clum A."/>
            <person name="Steindorff A."/>
            <person name="Ohm R.A."/>
            <person name="Martin F."/>
            <person name="Silar P."/>
            <person name="Natvig D.O."/>
            <person name="Lalanne C."/>
            <person name="Gautier V."/>
            <person name="Ament-Velasquez S.L."/>
            <person name="Kruys A."/>
            <person name="Hutchinson M.I."/>
            <person name="Powell A.J."/>
            <person name="Barry K."/>
            <person name="Miller A.N."/>
            <person name="Grigoriev I.V."/>
            <person name="Debuchy R."/>
            <person name="Gladieux P."/>
            <person name="Hiltunen Thoren M."/>
            <person name="Johannesson H."/>
        </authorList>
    </citation>
    <scope>NUCLEOTIDE SEQUENCE</scope>
    <source>
        <strain evidence="1">CBS 892.96</strain>
    </source>
</reference>
<protein>
    <recommendedName>
        <fullName evidence="3">Amidoligase enzyme</fullName>
    </recommendedName>
</protein>
<accession>A0AAN6WAB9</accession>
<dbReference type="AlphaFoldDB" id="A0AAN6WAB9"/>
<evidence type="ECO:0000313" key="2">
    <source>
        <dbReference type="Proteomes" id="UP001302321"/>
    </source>
</evidence>
<name>A0AAN6WAB9_9PEZI</name>
<proteinExistence type="predicted"/>
<evidence type="ECO:0008006" key="3">
    <source>
        <dbReference type="Google" id="ProtNLM"/>
    </source>
</evidence>
<dbReference type="Proteomes" id="UP001302321">
    <property type="component" value="Unassembled WGS sequence"/>
</dbReference>